<dbReference type="Proteomes" id="UP000504606">
    <property type="component" value="Unplaced"/>
</dbReference>
<evidence type="ECO:0000313" key="1">
    <source>
        <dbReference type="Proteomes" id="UP000504606"/>
    </source>
</evidence>
<dbReference type="AlphaFoldDB" id="A0A6J1T428"/>
<dbReference type="RefSeq" id="XP_026286365.1">
    <property type="nucleotide sequence ID" value="XM_026430580.2"/>
</dbReference>
<proteinExistence type="predicted"/>
<dbReference type="OrthoDB" id="6819088at2759"/>
<dbReference type="GeneID" id="113212018"/>
<sequence length="318" mass="35444">MDQTRESLKHYRPAVISRPSTFTKTRSAWPTVSAPPTLSSRASRHRRSHYGHQSAFLDQHYTDTSTAFDFRTYHLQRQFSEDSGFSSCGSSASSVADDLETFSGSTSYGTTTSHWPKQSYRWNSASSLEAFSGSSSYGTVTSHYSKQSYRWNSASSRNCRLQSSTVASVLAAGVSDSEETDYCESDDEVSDGVFSHLAITRNDLKESKLSSTETCIVSSVTQFLENLTEKKDSLQLKHCGRNILDLGTNVTSHFPLKPTELPEKNLPLYLQNRSQYHRLGKFGAVETLCFANCKKQCGFAFPVPPNESDFNCEKKSVI</sequence>
<name>A0A6J1T428_FRAOC</name>
<reference evidence="2" key="1">
    <citation type="submission" date="2025-08" db="UniProtKB">
        <authorList>
            <consortium name="RefSeq"/>
        </authorList>
    </citation>
    <scope>IDENTIFICATION</scope>
    <source>
        <tissue evidence="2">Whole organism</tissue>
    </source>
</reference>
<dbReference type="KEGG" id="foc:113212018"/>
<gene>
    <name evidence="2" type="primary">LOC113212018</name>
</gene>
<accession>A0A6J1T428</accession>
<keyword evidence="1" id="KW-1185">Reference proteome</keyword>
<evidence type="ECO:0000313" key="2">
    <source>
        <dbReference type="RefSeq" id="XP_026286365.1"/>
    </source>
</evidence>
<organism evidence="1 2">
    <name type="scientific">Frankliniella occidentalis</name>
    <name type="common">Western flower thrips</name>
    <name type="synonym">Euthrips occidentalis</name>
    <dbReference type="NCBI Taxonomy" id="133901"/>
    <lineage>
        <taxon>Eukaryota</taxon>
        <taxon>Metazoa</taxon>
        <taxon>Ecdysozoa</taxon>
        <taxon>Arthropoda</taxon>
        <taxon>Hexapoda</taxon>
        <taxon>Insecta</taxon>
        <taxon>Pterygota</taxon>
        <taxon>Neoptera</taxon>
        <taxon>Paraneoptera</taxon>
        <taxon>Thysanoptera</taxon>
        <taxon>Terebrantia</taxon>
        <taxon>Thripoidea</taxon>
        <taxon>Thripidae</taxon>
        <taxon>Frankliniella</taxon>
    </lineage>
</organism>
<protein>
    <submittedName>
        <fullName evidence="2">Uncharacterized protein LOC113212018</fullName>
    </submittedName>
</protein>